<dbReference type="Gene3D" id="2.40.50.140">
    <property type="entry name" value="Nucleic acid-binding proteins"/>
    <property type="match status" value="1"/>
</dbReference>
<keyword evidence="5" id="KW-0010">Activator</keyword>
<keyword evidence="6" id="KW-0804">Transcription</keyword>
<evidence type="ECO:0000256" key="6">
    <source>
        <dbReference type="ARBA" id="ARBA00023163"/>
    </source>
</evidence>
<accession>A0A381SW30</accession>
<evidence type="ECO:0000256" key="2">
    <source>
        <dbReference type="ARBA" id="ARBA00022490"/>
    </source>
</evidence>
<evidence type="ECO:0000313" key="8">
    <source>
        <dbReference type="EMBL" id="SVA07659.1"/>
    </source>
</evidence>
<dbReference type="Pfam" id="PF00313">
    <property type="entry name" value="CSD"/>
    <property type="match status" value="1"/>
</dbReference>
<evidence type="ECO:0000256" key="1">
    <source>
        <dbReference type="ARBA" id="ARBA00004496"/>
    </source>
</evidence>
<dbReference type="CDD" id="cd04458">
    <property type="entry name" value="CSP_CDS"/>
    <property type="match status" value="1"/>
</dbReference>
<dbReference type="PANTHER" id="PTHR46565:SF21">
    <property type="match status" value="1"/>
</dbReference>
<reference evidence="8" key="1">
    <citation type="submission" date="2018-05" db="EMBL/GenBank/DDBJ databases">
        <authorList>
            <person name="Lanie J.A."/>
            <person name="Ng W.-L."/>
            <person name="Kazmierczak K.M."/>
            <person name="Andrzejewski T.M."/>
            <person name="Davidsen T.M."/>
            <person name="Wayne K.J."/>
            <person name="Tettelin H."/>
            <person name="Glass J.I."/>
            <person name="Rusch D."/>
            <person name="Podicherti R."/>
            <person name="Tsui H.-C.T."/>
            <person name="Winkler M.E."/>
        </authorList>
    </citation>
    <scope>NUCLEOTIDE SEQUENCE</scope>
</reference>
<dbReference type="AlphaFoldDB" id="A0A381SW30"/>
<dbReference type="GO" id="GO:0005737">
    <property type="term" value="C:cytoplasm"/>
    <property type="evidence" value="ECO:0007669"/>
    <property type="project" value="UniProtKB-SubCell"/>
</dbReference>
<evidence type="ECO:0000256" key="4">
    <source>
        <dbReference type="ARBA" id="ARBA00023125"/>
    </source>
</evidence>
<evidence type="ECO:0000256" key="3">
    <source>
        <dbReference type="ARBA" id="ARBA00023015"/>
    </source>
</evidence>
<dbReference type="InterPro" id="IPR012156">
    <property type="entry name" value="Cold_shock_CspA"/>
</dbReference>
<dbReference type="PROSITE" id="PS51857">
    <property type="entry name" value="CSD_2"/>
    <property type="match status" value="1"/>
</dbReference>
<protein>
    <recommendedName>
        <fullName evidence="7">CSD domain-containing protein</fullName>
    </recommendedName>
</protein>
<gene>
    <name evidence="8" type="ORF">METZ01_LOCUS60513</name>
</gene>
<keyword evidence="4" id="KW-0238">DNA-binding</keyword>
<dbReference type="InterPro" id="IPR019844">
    <property type="entry name" value="CSD_CS"/>
</dbReference>
<dbReference type="PRINTS" id="PR00050">
    <property type="entry name" value="COLDSHOCK"/>
</dbReference>
<dbReference type="GO" id="GO:0003677">
    <property type="term" value="F:DNA binding"/>
    <property type="evidence" value="ECO:0007669"/>
    <property type="project" value="UniProtKB-KW"/>
</dbReference>
<dbReference type="InterPro" id="IPR011129">
    <property type="entry name" value="CSD"/>
</dbReference>
<evidence type="ECO:0000256" key="5">
    <source>
        <dbReference type="ARBA" id="ARBA00023159"/>
    </source>
</evidence>
<keyword evidence="2" id="KW-0963">Cytoplasm</keyword>
<dbReference type="InterPro" id="IPR002059">
    <property type="entry name" value="CSP_DNA-bd"/>
</dbReference>
<dbReference type="PIRSF" id="PIRSF002599">
    <property type="entry name" value="Cold_shock_A"/>
    <property type="match status" value="1"/>
</dbReference>
<dbReference type="InterPro" id="IPR012340">
    <property type="entry name" value="NA-bd_OB-fold"/>
</dbReference>
<dbReference type="PANTHER" id="PTHR46565">
    <property type="entry name" value="COLD SHOCK DOMAIN PROTEIN 2"/>
    <property type="match status" value="1"/>
</dbReference>
<dbReference type="SUPFAM" id="SSF50249">
    <property type="entry name" value="Nucleic acid-binding proteins"/>
    <property type="match status" value="1"/>
</dbReference>
<feature type="domain" description="CSD" evidence="7">
    <location>
        <begin position="4"/>
        <end position="68"/>
    </location>
</feature>
<comment type="subcellular location">
    <subcellularLocation>
        <location evidence="1">Cytoplasm</location>
    </subcellularLocation>
</comment>
<dbReference type="PROSITE" id="PS00352">
    <property type="entry name" value="CSD_1"/>
    <property type="match status" value="1"/>
</dbReference>
<dbReference type="SMART" id="SM00357">
    <property type="entry name" value="CSP"/>
    <property type="match status" value="1"/>
</dbReference>
<name>A0A381SW30_9ZZZZ</name>
<dbReference type="EMBL" id="UINC01003594">
    <property type="protein sequence ID" value="SVA07659.1"/>
    <property type="molecule type" value="Genomic_DNA"/>
</dbReference>
<organism evidence="8">
    <name type="scientific">marine metagenome</name>
    <dbReference type="NCBI Taxonomy" id="408172"/>
    <lineage>
        <taxon>unclassified sequences</taxon>
        <taxon>metagenomes</taxon>
        <taxon>ecological metagenomes</taxon>
    </lineage>
</organism>
<evidence type="ECO:0000259" key="7">
    <source>
        <dbReference type="PROSITE" id="PS51857"/>
    </source>
</evidence>
<proteinExistence type="predicted"/>
<sequence length="70" mass="7844">MAEREEGTVKWFSSSKGYGFITPEEGDDIFCHFSSISGDGYRTLKENDKVEFEVGTTDKGKEAKNVEKIS</sequence>
<keyword evidence="3" id="KW-0805">Transcription regulation</keyword>
<dbReference type="FunFam" id="2.40.50.140:FF:000006">
    <property type="entry name" value="Cold shock protein CspC"/>
    <property type="match status" value="1"/>
</dbReference>